<evidence type="ECO:0000313" key="7">
    <source>
        <dbReference type="Proteomes" id="UP000236161"/>
    </source>
</evidence>
<evidence type="ECO:0000256" key="2">
    <source>
        <dbReference type="ARBA" id="ARBA00023242"/>
    </source>
</evidence>
<dbReference type="Proteomes" id="UP000236161">
    <property type="component" value="Unassembled WGS sequence"/>
</dbReference>
<keyword evidence="7" id="KW-1185">Reference proteome</keyword>
<dbReference type="PANTHER" id="PTHR46527:SF1">
    <property type="entry name" value="NUCLEOPORIN NUP42"/>
    <property type="match status" value="1"/>
</dbReference>
<dbReference type="PANTHER" id="PTHR46527">
    <property type="entry name" value="NUCLEOPORIN-LIKE PROTEIN 2"/>
    <property type="match status" value="1"/>
</dbReference>
<proteinExistence type="predicted"/>
<feature type="zinc finger region" description="C3H1-type" evidence="3">
    <location>
        <begin position="1"/>
        <end position="21"/>
    </location>
</feature>
<dbReference type="GO" id="GO:0008270">
    <property type="term" value="F:zinc ion binding"/>
    <property type="evidence" value="ECO:0007669"/>
    <property type="project" value="UniProtKB-KW"/>
</dbReference>
<keyword evidence="3" id="KW-0862">Zinc</keyword>
<reference evidence="6 7" key="1">
    <citation type="journal article" date="2017" name="Nature">
        <title>The Apostasia genome and the evolution of orchids.</title>
        <authorList>
            <person name="Zhang G.Q."/>
            <person name="Liu K.W."/>
            <person name="Li Z."/>
            <person name="Lohaus R."/>
            <person name="Hsiao Y.Y."/>
            <person name="Niu S.C."/>
            <person name="Wang J.Y."/>
            <person name="Lin Y.C."/>
            <person name="Xu Q."/>
            <person name="Chen L.J."/>
            <person name="Yoshida K."/>
            <person name="Fujiwara S."/>
            <person name="Wang Z.W."/>
            <person name="Zhang Y.Q."/>
            <person name="Mitsuda N."/>
            <person name="Wang M."/>
            <person name="Liu G.H."/>
            <person name="Pecoraro L."/>
            <person name="Huang H.X."/>
            <person name="Xiao X.J."/>
            <person name="Lin M."/>
            <person name="Wu X.Y."/>
            <person name="Wu W.L."/>
            <person name="Chen Y.Y."/>
            <person name="Chang S.B."/>
            <person name="Sakamoto S."/>
            <person name="Ohme-Takagi M."/>
            <person name="Yagi M."/>
            <person name="Zeng S.J."/>
            <person name="Shen C.Y."/>
            <person name="Yeh C.M."/>
            <person name="Luo Y.B."/>
            <person name="Tsai W.C."/>
            <person name="Van de Peer Y."/>
            <person name="Liu Z.J."/>
        </authorList>
    </citation>
    <scope>NUCLEOTIDE SEQUENCE [LARGE SCALE GENOMIC DNA]</scope>
    <source>
        <strain evidence="7">cv. Shenzhen</strain>
        <tissue evidence="6">Stem</tissue>
    </source>
</reference>
<keyword evidence="2" id="KW-0539">Nucleus</keyword>
<gene>
    <name evidence="6" type="ORF">AXF42_Ash002805</name>
</gene>
<evidence type="ECO:0000256" key="3">
    <source>
        <dbReference type="PROSITE-ProRule" id="PRU00723"/>
    </source>
</evidence>
<dbReference type="EMBL" id="KZ452013">
    <property type="protein sequence ID" value="PKA51440.1"/>
    <property type="molecule type" value="Genomic_DNA"/>
</dbReference>
<accession>A0A2I0A7C6</accession>
<feature type="compositionally biased region" description="Low complexity" evidence="4">
    <location>
        <begin position="51"/>
        <end position="67"/>
    </location>
</feature>
<dbReference type="AlphaFoldDB" id="A0A2I0A7C6"/>
<comment type="subcellular location">
    <subcellularLocation>
        <location evidence="1">Nucleus</location>
    </subcellularLocation>
</comment>
<sequence>MQSLLFSCQYGDRCKFLHVTQQQPKSRPFGTVSQSFAQFQQTSQPPEPNPFGFGSQSSSQFQQTSQQPKRNPFGFGVTNSFQSNVVGNFGARHQNTSKAFENKWIRPTASTNSTPSQNSQAQSVVHKCTDPESCKRQIVEDFKNEAPLWKLTCYGHWKYLPCDIVGDVSYEELREAAYEDAKRGLALQSIVERERNLLTSKLAEFDNLLRNPYVIKHSGLTEVNHFPANNTTSTLITHSNKPPTVSSFSQLGTSTTVGNNTNFGTESPGIQSSIGFGHPSFPQNKSHILGGIEKKIGTSGSFGSQKPMLGFENLSGPINSGSNNGFMAMGSERSLFPSISPAFTNSSSNQSSVYLDGLKPNSSGVKQASAV</sequence>
<dbReference type="OrthoDB" id="250836at2759"/>
<dbReference type="InterPro" id="IPR051767">
    <property type="entry name" value="Nucleoporin_NUP42"/>
</dbReference>
<feature type="domain" description="C3H1-type" evidence="5">
    <location>
        <begin position="1"/>
        <end position="21"/>
    </location>
</feature>
<name>A0A2I0A7C6_9ASPA</name>
<evidence type="ECO:0000256" key="1">
    <source>
        <dbReference type="ARBA" id="ARBA00004123"/>
    </source>
</evidence>
<dbReference type="STRING" id="1088818.A0A2I0A7C6"/>
<keyword evidence="3" id="KW-0479">Metal-binding</keyword>
<evidence type="ECO:0000259" key="5">
    <source>
        <dbReference type="PROSITE" id="PS50103"/>
    </source>
</evidence>
<keyword evidence="3" id="KW-0863">Zinc-finger</keyword>
<organism evidence="6 7">
    <name type="scientific">Apostasia shenzhenica</name>
    <dbReference type="NCBI Taxonomy" id="1088818"/>
    <lineage>
        <taxon>Eukaryota</taxon>
        <taxon>Viridiplantae</taxon>
        <taxon>Streptophyta</taxon>
        <taxon>Embryophyta</taxon>
        <taxon>Tracheophyta</taxon>
        <taxon>Spermatophyta</taxon>
        <taxon>Magnoliopsida</taxon>
        <taxon>Liliopsida</taxon>
        <taxon>Asparagales</taxon>
        <taxon>Orchidaceae</taxon>
        <taxon>Apostasioideae</taxon>
        <taxon>Apostasia</taxon>
    </lineage>
</organism>
<dbReference type="InterPro" id="IPR000571">
    <property type="entry name" value="Znf_CCCH"/>
</dbReference>
<evidence type="ECO:0000256" key="4">
    <source>
        <dbReference type="SAM" id="MobiDB-lite"/>
    </source>
</evidence>
<dbReference type="PROSITE" id="PS50103">
    <property type="entry name" value="ZF_C3H1"/>
    <property type="match status" value="1"/>
</dbReference>
<dbReference type="GO" id="GO:0005634">
    <property type="term" value="C:nucleus"/>
    <property type="evidence" value="ECO:0007669"/>
    <property type="project" value="UniProtKB-SubCell"/>
</dbReference>
<feature type="region of interest" description="Disordered" evidence="4">
    <location>
        <begin position="37"/>
        <end position="74"/>
    </location>
</feature>
<evidence type="ECO:0000313" key="6">
    <source>
        <dbReference type="EMBL" id="PKA51440.1"/>
    </source>
</evidence>
<protein>
    <submittedName>
        <fullName evidence="6">Zinc finger CCCH domain-containing protein 46</fullName>
    </submittedName>
</protein>